<dbReference type="OrthoDB" id="3425563at2"/>
<gene>
    <name evidence="2" type="ORF">DLM86_00480</name>
</gene>
<keyword evidence="3" id="KW-1185">Reference proteome</keyword>
<dbReference type="Proteomes" id="UP000247476">
    <property type="component" value="Unassembled WGS sequence"/>
</dbReference>
<keyword evidence="1" id="KW-0812">Transmembrane</keyword>
<feature type="transmembrane region" description="Helical" evidence="1">
    <location>
        <begin position="87"/>
        <end position="104"/>
    </location>
</feature>
<organism evidence="2 3">
    <name type="scientific">Paenibacillus flagellatus</name>
    <dbReference type="NCBI Taxonomy" id="2211139"/>
    <lineage>
        <taxon>Bacteria</taxon>
        <taxon>Bacillati</taxon>
        <taxon>Bacillota</taxon>
        <taxon>Bacilli</taxon>
        <taxon>Bacillales</taxon>
        <taxon>Paenibacillaceae</taxon>
        <taxon>Paenibacillus</taxon>
    </lineage>
</organism>
<reference evidence="2 3" key="1">
    <citation type="submission" date="2018-05" db="EMBL/GenBank/DDBJ databases">
        <title>Paenibacillus flagellatus sp. nov., isolated from selenium mineral soil.</title>
        <authorList>
            <person name="Dai X."/>
        </authorList>
    </citation>
    <scope>NUCLEOTIDE SEQUENCE [LARGE SCALE GENOMIC DNA]</scope>
    <source>
        <strain evidence="2 3">DXL2</strain>
    </source>
</reference>
<dbReference type="RefSeq" id="WP_110838000.1">
    <property type="nucleotide sequence ID" value="NZ_QJVJ01000001.1"/>
</dbReference>
<evidence type="ECO:0000256" key="1">
    <source>
        <dbReference type="SAM" id="Phobius"/>
    </source>
</evidence>
<sequence>MDIFSDFWSWAWERHHNELSWYIRPFFILPYIYFAYRRSRTGLLLTVIALLTSMFWFPKPETADPQVQQFLQAEIDYLTGEWSVSKVLLSSLVPITMLFLAAAFWKRSWKYGILIINLIAIMKSVWSVYADGSGIAVLVPALVGLLVCNLVVIGAYLFVRKRKRNVSA</sequence>
<evidence type="ECO:0000313" key="2">
    <source>
        <dbReference type="EMBL" id="PYI56960.1"/>
    </source>
</evidence>
<keyword evidence="1" id="KW-0472">Membrane</keyword>
<evidence type="ECO:0000313" key="3">
    <source>
        <dbReference type="Proteomes" id="UP000247476"/>
    </source>
</evidence>
<comment type="caution">
    <text evidence="2">The sequence shown here is derived from an EMBL/GenBank/DDBJ whole genome shotgun (WGS) entry which is preliminary data.</text>
</comment>
<feature type="transmembrane region" description="Helical" evidence="1">
    <location>
        <begin position="20"/>
        <end position="36"/>
    </location>
</feature>
<proteinExistence type="predicted"/>
<feature type="transmembrane region" description="Helical" evidence="1">
    <location>
        <begin position="135"/>
        <end position="159"/>
    </location>
</feature>
<keyword evidence="1" id="KW-1133">Transmembrane helix</keyword>
<accession>A0A2V5KNS6</accession>
<name>A0A2V5KNS6_9BACL</name>
<dbReference type="EMBL" id="QJVJ01000001">
    <property type="protein sequence ID" value="PYI56960.1"/>
    <property type="molecule type" value="Genomic_DNA"/>
</dbReference>
<feature type="transmembrane region" description="Helical" evidence="1">
    <location>
        <begin position="111"/>
        <end position="129"/>
    </location>
</feature>
<feature type="transmembrane region" description="Helical" evidence="1">
    <location>
        <begin position="41"/>
        <end position="57"/>
    </location>
</feature>
<dbReference type="AlphaFoldDB" id="A0A2V5KNS6"/>
<protein>
    <submittedName>
        <fullName evidence="2">Uncharacterized protein</fullName>
    </submittedName>
</protein>